<comment type="caution">
    <text evidence="2">The sequence shown here is derived from an EMBL/GenBank/DDBJ whole genome shotgun (WGS) entry which is preliminary data.</text>
</comment>
<proteinExistence type="predicted"/>
<keyword evidence="1" id="KW-0812">Transmembrane</keyword>
<reference evidence="2" key="2">
    <citation type="submission" date="2020-09" db="EMBL/GenBank/DDBJ databases">
        <authorList>
            <person name="Sun Q."/>
            <person name="Ohkuma M."/>
        </authorList>
    </citation>
    <scope>NUCLEOTIDE SEQUENCE</scope>
    <source>
        <strain evidence="2">JCM 3035</strain>
    </source>
</reference>
<feature type="transmembrane region" description="Helical" evidence="1">
    <location>
        <begin position="33"/>
        <end position="55"/>
    </location>
</feature>
<reference evidence="2" key="1">
    <citation type="journal article" date="2014" name="Int. J. Syst. Evol. Microbiol.">
        <title>Complete genome sequence of Corynebacterium casei LMG S-19264T (=DSM 44701T), isolated from a smear-ripened cheese.</title>
        <authorList>
            <consortium name="US DOE Joint Genome Institute (JGI-PGF)"/>
            <person name="Walter F."/>
            <person name="Albersmeier A."/>
            <person name="Kalinowski J."/>
            <person name="Ruckert C."/>
        </authorList>
    </citation>
    <scope>NUCLEOTIDE SEQUENCE</scope>
    <source>
        <strain evidence="2">JCM 3035</strain>
    </source>
</reference>
<dbReference type="Proteomes" id="UP000637788">
    <property type="component" value="Unassembled WGS sequence"/>
</dbReference>
<organism evidence="2 3">
    <name type="scientific">Streptomyces flaveus</name>
    <dbReference type="NCBI Taxonomy" id="66370"/>
    <lineage>
        <taxon>Bacteria</taxon>
        <taxon>Bacillati</taxon>
        <taxon>Actinomycetota</taxon>
        <taxon>Actinomycetes</taxon>
        <taxon>Kitasatosporales</taxon>
        <taxon>Streptomycetaceae</taxon>
        <taxon>Streptomyces</taxon>
        <taxon>Streptomyces aurantiacus group</taxon>
    </lineage>
</organism>
<accession>A0A917QLC0</accession>
<keyword evidence="3" id="KW-1185">Reference proteome</keyword>
<evidence type="ECO:0000256" key="1">
    <source>
        <dbReference type="SAM" id="Phobius"/>
    </source>
</evidence>
<dbReference type="Gene3D" id="1.20.1640.10">
    <property type="entry name" value="Multidrug efflux transporter AcrB transmembrane domain"/>
    <property type="match status" value="1"/>
</dbReference>
<dbReference type="EMBL" id="BMPQ01000003">
    <property type="protein sequence ID" value="GGK56612.1"/>
    <property type="molecule type" value="Genomic_DNA"/>
</dbReference>
<gene>
    <name evidence="2" type="ORF">GCM10010094_16190</name>
</gene>
<dbReference type="SUPFAM" id="SSF82866">
    <property type="entry name" value="Multidrug efflux transporter AcrB transmembrane domain"/>
    <property type="match status" value="1"/>
</dbReference>
<keyword evidence="1" id="KW-0472">Membrane</keyword>
<evidence type="ECO:0000313" key="3">
    <source>
        <dbReference type="Proteomes" id="UP000637788"/>
    </source>
</evidence>
<sequence length="64" mass="6636">MDMGEPALRRPQGPRATAVLEGGRRLRPILTTALATIFAVLPLALGITGGGGFIAEPWPEPASV</sequence>
<protein>
    <submittedName>
        <fullName evidence="2">Uncharacterized protein</fullName>
    </submittedName>
</protein>
<keyword evidence="1" id="KW-1133">Transmembrane helix</keyword>
<dbReference type="AlphaFoldDB" id="A0A917QLC0"/>
<name>A0A917QLC0_9ACTN</name>
<evidence type="ECO:0000313" key="2">
    <source>
        <dbReference type="EMBL" id="GGK56612.1"/>
    </source>
</evidence>